<dbReference type="Gene3D" id="3.40.630.30">
    <property type="match status" value="1"/>
</dbReference>
<evidence type="ECO:0000259" key="1">
    <source>
        <dbReference type="PROSITE" id="PS51186"/>
    </source>
</evidence>
<dbReference type="CDD" id="cd04301">
    <property type="entry name" value="NAT_SF"/>
    <property type="match status" value="1"/>
</dbReference>
<dbReference type="InterPro" id="IPR000182">
    <property type="entry name" value="GNAT_dom"/>
</dbReference>
<evidence type="ECO:0000313" key="3">
    <source>
        <dbReference type="EMBL" id="RGT54275.1"/>
    </source>
</evidence>
<feature type="domain" description="N-acetyltransferase" evidence="1">
    <location>
        <begin position="1"/>
        <end position="89"/>
    </location>
</feature>
<comment type="caution">
    <text evidence="3">The sequence shown here is derived from an EMBL/GenBank/DDBJ whole genome shotgun (WGS) entry which is preliminary data.</text>
</comment>
<dbReference type="Proteomes" id="UP000284731">
    <property type="component" value="Unassembled WGS sequence"/>
</dbReference>
<dbReference type="Pfam" id="PF14542">
    <property type="entry name" value="Acetyltransf_CG"/>
    <property type="match status" value="1"/>
</dbReference>
<dbReference type="InterPro" id="IPR031165">
    <property type="entry name" value="GNAT_YJDJ"/>
</dbReference>
<dbReference type="RefSeq" id="WP_118765250.1">
    <property type="nucleotide sequence ID" value="NZ_CABJCF010000004.1"/>
</dbReference>
<reference evidence="3 4" key="1">
    <citation type="submission" date="2018-08" db="EMBL/GenBank/DDBJ databases">
        <title>A genome reference for cultivated species of the human gut microbiota.</title>
        <authorList>
            <person name="Zou Y."/>
            <person name="Xue W."/>
            <person name="Luo G."/>
        </authorList>
    </citation>
    <scope>NUCLEOTIDE SEQUENCE [LARGE SCALE GENOMIC DNA]</scope>
    <source>
        <strain evidence="3 4">AF18-46</strain>
    </source>
</reference>
<evidence type="ECO:0000313" key="4">
    <source>
        <dbReference type="Proteomes" id="UP000284731"/>
    </source>
</evidence>
<protein>
    <submittedName>
        <fullName evidence="3">N-acetyltransferase</fullName>
    </submittedName>
</protein>
<dbReference type="SUPFAM" id="SSF55729">
    <property type="entry name" value="Acyl-CoA N-acyltransferases (Nat)"/>
    <property type="match status" value="1"/>
</dbReference>
<feature type="domain" description="N-acetyltransferase" evidence="2">
    <location>
        <begin position="3"/>
        <end position="89"/>
    </location>
</feature>
<gene>
    <name evidence="3" type="ORF">DWX20_08905</name>
</gene>
<dbReference type="GO" id="GO:0016747">
    <property type="term" value="F:acyltransferase activity, transferring groups other than amino-acyl groups"/>
    <property type="evidence" value="ECO:0007669"/>
    <property type="project" value="InterPro"/>
</dbReference>
<dbReference type="PROSITE" id="PS51186">
    <property type="entry name" value="GNAT"/>
    <property type="match status" value="1"/>
</dbReference>
<name>A0A412PBI2_9FIRM</name>
<proteinExistence type="predicted"/>
<accession>A0A412PBI2</accession>
<dbReference type="EMBL" id="QRWX01000004">
    <property type="protein sequence ID" value="RGT54275.1"/>
    <property type="molecule type" value="Genomic_DNA"/>
</dbReference>
<dbReference type="PANTHER" id="PTHR31435:SF10">
    <property type="entry name" value="BSR4717 PROTEIN"/>
    <property type="match status" value="1"/>
</dbReference>
<evidence type="ECO:0000259" key="2">
    <source>
        <dbReference type="PROSITE" id="PS51729"/>
    </source>
</evidence>
<dbReference type="PROSITE" id="PS51729">
    <property type="entry name" value="GNAT_YJDJ"/>
    <property type="match status" value="1"/>
</dbReference>
<organism evidence="3 4">
    <name type="scientific">Solobacterium moorei</name>
    <dbReference type="NCBI Taxonomy" id="102148"/>
    <lineage>
        <taxon>Bacteria</taxon>
        <taxon>Bacillati</taxon>
        <taxon>Bacillota</taxon>
        <taxon>Erysipelotrichia</taxon>
        <taxon>Erysipelotrichales</taxon>
        <taxon>Erysipelotrichaceae</taxon>
        <taxon>Solobacterium</taxon>
    </lineage>
</organism>
<sequence>MEIRFEENGAEAYNDEGKEVGLCEYYEKDGKWVLNHTVVDPSMKGQGIAGKLLDCVLEHAREKKVKIVPECSYVAHAFEKNPALKEEFE</sequence>
<dbReference type="InterPro" id="IPR016181">
    <property type="entry name" value="Acyl_CoA_acyltransferase"/>
</dbReference>
<keyword evidence="3" id="KW-0808">Transferase</keyword>
<dbReference type="PANTHER" id="PTHR31435">
    <property type="entry name" value="PROTEIN NATD1"/>
    <property type="match status" value="1"/>
</dbReference>
<dbReference type="AlphaFoldDB" id="A0A412PBI2"/>
<dbReference type="InterPro" id="IPR045057">
    <property type="entry name" value="Gcn5-rel_NAT"/>
</dbReference>